<evidence type="ECO:0000259" key="8">
    <source>
        <dbReference type="PROSITE" id="PS50902"/>
    </source>
</evidence>
<dbReference type="InterPro" id="IPR050619">
    <property type="entry name" value="Flavodoxin"/>
</dbReference>
<dbReference type="PROSITE" id="PS50902">
    <property type="entry name" value="FLAVODOXIN_LIKE"/>
    <property type="match status" value="1"/>
</dbReference>
<name>A0A859FC18_9BACI</name>
<evidence type="ECO:0000256" key="1">
    <source>
        <dbReference type="ARBA" id="ARBA00001917"/>
    </source>
</evidence>
<dbReference type="GO" id="GO:0016651">
    <property type="term" value="F:oxidoreductase activity, acting on NAD(P)H"/>
    <property type="evidence" value="ECO:0007669"/>
    <property type="project" value="UniProtKB-ARBA"/>
</dbReference>
<gene>
    <name evidence="9" type="ORF">FLK61_28010</name>
</gene>
<dbReference type="InterPro" id="IPR008254">
    <property type="entry name" value="Flavodoxin/NO_synth"/>
</dbReference>
<keyword evidence="4" id="KW-0813">Transport</keyword>
<dbReference type="KEGG" id="psua:FLK61_28010"/>
<dbReference type="Gene3D" id="3.40.50.360">
    <property type="match status" value="1"/>
</dbReference>
<keyword evidence="7" id="KW-0249">Electron transport</keyword>
<evidence type="ECO:0000256" key="4">
    <source>
        <dbReference type="ARBA" id="ARBA00022448"/>
    </source>
</evidence>
<dbReference type="SUPFAM" id="SSF52218">
    <property type="entry name" value="Flavoproteins"/>
    <property type="match status" value="1"/>
</dbReference>
<feature type="domain" description="Flavodoxin-like" evidence="8">
    <location>
        <begin position="6"/>
        <end position="144"/>
    </location>
</feature>
<dbReference type="GO" id="GO:0010181">
    <property type="term" value="F:FMN binding"/>
    <property type="evidence" value="ECO:0007669"/>
    <property type="project" value="InterPro"/>
</dbReference>
<evidence type="ECO:0000256" key="3">
    <source>
        <dbReference type="ARBA" id="ARBA00005267"/>
    </source>
</evidence>
<proteinExistence type="inferred from homology"/>
<evidence type="ECO:0000256" key="5">
    <source>
        <dbReference type="ARBA" id="ARBA00022630"/>
    </source>
</evidence>
<accession>A0A859FC18</accession>
<reference evidence="10" key="1">
    <citation type="submission" date="2019-07" db="EMBL/GenBank/DDBJ databases">
        <title>Bacillus alkalisoli sp. nov. isolated from saline soil.</title>
        <authorList>
            <person name="Sun J.-Q."/>
            <person name="Xu L."/>
        </authorList>
    </citation>
    <scope>NUCLEOTIDE SEQUENCE [LARGE SCALE GENOMIC DNA]</scope>
    <source>
        <strain evidence="10">M4U3P1</strain>
    </source>
</reference>
<dbReference type="Proteomes" id="UP000318138">
    <property type="component" value="Chromosome"/>
</dbReference>
<evidence type="ECO:0000256" key="6">
    <source>
        <dbReference type="ARBA" id="ARBA00022643"/>
    </source>
</evidence>
<dbReference type="RefSeq" id="WP_176008632.1">
    <property type="nucleotide sequence ID" value="NZ_CP041372.2"/>
</dbReference>
<comment type="cofactor">
    <cofactor evidence="1">
        <name>FMN</name>
        <dbReference type="ChEBI" id="CHEBI:58210"/>
    </cofactor>
</comment>
<dbReference type="InterPro" id="IPR029039">
    <property type="entry name" value="Flavoprotein-like_sf"/>
</dbReference>
<comment type="function">
    <text evidence="2">Low-potential electron donor to a number of redox enzymes.</text>
</comment>
<evidence type="ECO:0000256" key="2">
    <source>
        <dbReference type="ARBA" id="ARBA00003297"/>
    </source>
</evidence>
<dbReference type="PANTHER" id="PTHR42809">
    <property type="entry name" value="FLAVODOXIN 2"/>
    <property type="match status" value="1"/>
</dbReference>
<dbReference type="PANTHER" id="PTHR42809:SF1">
    <property type="entry name" value="FLAVODOXIN 1"/>
    <property type="match status" value="1"/>
</dbReference>
<evidence type="ECO:0000256" key="7">
    <source>
        <dbReference type="ARBA" id="ARBA00022982"/>
    </source>
</evidence>
<keyword evidence="5" id="KW-0285">Flavoprotein</keyword>
<organism evidence="9 10">
    <name type="scientific">Paenalkalicoccus suaedae</name>
    <dbReference type="NCBI Taxonomy" id="2592382"/>
    <lineage>
        <taxon>Bacteria</taxon>
        <taxon>Bacillati</taxon>
        <taxon>Bacillota</taxon>
        <taxon>Bacilli</taxon>
        <taxon>Bacillales</taxon>
        <taxon>Bacillaceae</taxon>
        <taxon>Paenalkalicoccus</taxon>
    </lineage>
</organism>
<keyword evidence="6" id="KW-0288">FMN</keyword>
<keyword evidence="10" id="KW-1185">Reference proteome</keyword>
<protein>
    <submittedName>
        <fullName evidence="9">Flavodoxin domain-containing protein</fullName>
    </submittedName>
</protein>
<sequence>MALTSCRIVYTSKTGNTAQLALLLKDSLEKTHVKVVMHDVEKEADRYQQREFTEDAILFGTYSWGNGDIPRAMSEMVSSMQVSKHTVTGIFGTGDRFYPNFCGAVDQLVQLIQPISNLAVTMKVELLPQQHDALTCEKFVHKLHDRAKQALTVSQ</sequence>
<dbReference type="Pfam" id="PF00258">
    <property type="entry name" value="Flavodoxin_1"/>
    <property type="match status" value="1"/>
</dbReference>
<dbReference type="AlphaFoldDB" id="A0A859FC18"/>
<evidence type="ECO:0000313" key="10">
    <source>
        <dbReference type="Proteomes" id="UP000318138"/>
    </source>
</evidence>
<dbReference type="EMBL" id="CP041372">
    <property type="protein sequence ID" value="QKS70597.1"/>
    <property type="molecule type" value="Genomic_DNA"/>
</dbReference>
<comment type="similarity">
    <text evidence="3">Belongs to the flavodoxin family.</text>
</comment>
<evidence type="ECO:0000313" key="9">
    <source>
        <dbReference type="EMBL" id="QKS70597.1"/>
    </source>
</evidence>